<feature type="transmembrane region" description="Helical" evidence="1">
    <location>
        <begin position="21"/>
        <end position="38"/>
    </location>
</feature>
<sequence length="172" mass="17859">MHVISLLRSVAGGPRRGPIGVLAILTVIFGVVTMHSMSGSPTAHMHHVPHGEAPVVTAQPATAERVAAARTTAEQDATARLTAAGDVSVRQAPESRTPGEREVGACHDGCGGHDLTTAMCLMILVALLALVVPARRLLWRSPLLSSAAMTPVFTGVRAVAAPSLHELCISRT</sequence>
<proteinExistence type="predicted"/>
<comment type="caution">
    <text evidence="2">The sequence shown here is derived from an EMBL/GenBank/DDBJ whole genome shotgun (WGS) entry which is preliminary data.</text>
</comment>
<keyword evidence="1" id="KW-0472">Membrane</keyword>
<dbReference type="RefSeq" id="WP_207275916.1">
    <property type="nucleotide sequence ID" value="NZ_JAFMPK010000046.1"/>
</dbReference>
<keyword evidence="1" id="KW-0812">Transmembrane</keyword>
<protein>
    <submittedName>
        <fullName evidence="2">Uncharacterized protein</fullName>
    </submittedName>
</protein>
<reference evidence="3" key="1">
    <citation type="submission" date="2023-07" db="EMBL/GenBank/DDBJ databases">
        <title>Myceligenerans salitolerans sp. nov., a halotolerant actinomycete isolated from a salt lake in Xinjiang, China.</title>
        <authorList>
            <person name="Guan T."/>
        </authorList>
    </citation>
    <scope>NUCLEOTIDE SEQUENCE [LARGE SCALE GENOMIC DNA]</scope>
    <source>
        <strain evidence="3">XHU 5031</strain>
    </source>
</reference>
<evidence type="ECO:0000256" key="1">
    <source>
        <dbReference type="SAM" id="Phobius"/>
    </source>
</evidence>
<evidence type="ECO:0000313" key="3">
    <source>
        <dbReference type="Proteomes" id="UP000664617"/>
    </source>
</evidence>
<dbReference type="EMBL" id="JAFMPK010000046">
    <property type="protein sequence ID" value="MBO0609974.1"/>
    <property type="molecule type" value="Genomic_DNA"/>
</dbReference>
<dbReference type="Proteomes" id="UP000664617">
    <property type="component" value="Unassembled WGS sequence"/>
</dbReference>
<name>A0ABS3IC51_9MICO</name>
<keyword evidence="1" id="KW-1133">Transmembrane helix</keyword>
<feature type="transmembrane region" description="Helical" evidence="1">
    <location>
        <begin position="115"/>
        <end position="134"/>
    </location>
</feature>
<evidence type="ECO:0000313" key="2">
    <source>
        <dbReference type="EMBL" id="MBO0609974.1"/>
    </source>
</evidence>
<gene>
    <name evidence="2" type="ORF">J0911_13155</name>
</gene>
<organism evidence="2 3">
    <name type="scientific">Myceligenerans salitolerans</name>
    <dbReference type="NCBI Taxonomy" id="1230528"/>
    <lineage>
        <taxon>Bacteria</taxon>
        <taxon>Bacillati</taxon>
        <taxon>Actinomycetota</taxon>
        <taxon>Actinomycetes</taxon>
        <taxon>Micrococcales</taxon>
        <taxon>Promicromonosporaceae</taxon>
        <taxon>Myceligenerans</taxon>
    </lineage>
</organism>
<accession>A0ABS3IC51</accession>
<keyword evidence="3" id="KW-1185">Reference proteome</keyword>